<accession>A0ABV7L3Y0</accession>
<evidence type="ECO:0000256" key="2">
    <source>
        <dbReference type="ARBA" id="ARBA00022603"/>
    </source>
</evidence>
<dbReference type="GO" id="GO:0008168">
    <property type="term" value="F:methyltransferase activity"/>
    <property type="evidence" value="ECO:0007669"/>
    <property type="project" value="UniProtKB-KW"/>
</dbReference>
<dbReference type="Proteomes" id="UP001595528">
    <property type="component" value="Unassembled WGS sequence"/>
</dbReference>
<evidence type="ECO:0000256" key="3">
    <source>
        <dbReference type="ARBA" id="ARBA00022679"/>
    </source>
</evidence>
<dbReference type="PANTHER" id="PTHR42786">
    <property type="entry name" value="TRNA/RRNA METHYLTRANSFERASE"/>
    <property type="match status" value="1"/>
</dbReference>
<evidence type="ECO:0000313" key="6">
    <source>
        <dbReference type="EMBL" id="MFC3229323.1"/>
    </source>
</evidence>
<dbReference type="PANTHER" id="PTHR42786:SF7">
    <property type="entry name" value="TRNA_RRNA METHYLTRANSFERASE SPOU TYPE DOMAIN-CONTAINING PROTEIN"/>
    <property type="match status" value="1"/>
</dbReference>
<evidence type="ECO:0000256" key="1">
    <source>
        <dbReference type="ARBA" id="ARBA00007228"/>
    </source>
</evidence>
<comment type="caution">
    <text evidence="6">The sequence shown here is derived from an EMBL/GenBank/DDBJ whole genome shotgun (WGS) entry which is preliminary data.</text>
</comment>
<dbReference type="SUPFAM" id="SSF75217">
    <property type="entry name" value="alpha/beta knot"/>
    <property type="match status" value="1"/>
</dbReference>
<keyword evidence="4" id="KW-0949">S-adenosyl-L-methionine</keyword>
<name>A0ABV7L3Y0_9PROT</name>
<comment type="similarity">
    <text evidence="1">Belongs to the class IV-like SAM-binding methyltransferase superfamily. RNA methyltransferase TrmH family.</text>
</comment>
<dbReference type="Gene3D" id="3.40.1280.10">
    <property type="match status" value="1"/>
</dbReference>
<proteinExistence type="inferred from homology"/>
<dbReference type="InterPro" id="IPR029028">
    <property type="entry name" value="Alpha/beta_knot_MTases"/>
</dbReference>
<reference evidence="7" key="1">
    <citation type="journal article" date="2019" name="Int. J. Syst. Evol. Microbiol.">
        <title>The Global Catalogue of Microorganisms (GCM) 10K type strain sequencing project: providing services to taxonomists for standard genome sequencing and annotation.</title>
        <authorList>
            <consortium name="The Broad Institute Genomics Platform"/>
            <consortium name="The Broad Institute Genome Sequencing Center for Infectious Disease"/>
            <person name="Wu L."/>
            <person name="Ma J."/>
        </authorList>
    </citation>
    <scope>NUCLEOTIDE SEQUENCE [LARGE SCALE GENOMIC DNA]</scope>
    <source>
        <strain evidence="7">KCTC 42964</strain>
    </source>
</reference>
<gene>
    <name evidence="6" type="ORF">ACFOGJ_18900</name>
</gene>
<evidence type="ECO:0000313" key="7">
    <source>
        <dbReference type="Proteomes" id="UP001595528"/>
    </source>
</evidence>
<dbReference type="Pfam" id="PF00588">
    <property type="entry name" value="SpoU_methylase"/>
    <property type="match status" value="1"/>
</dbReference>
<feature type="domain" description="tRNA/rRNA methyltransferase SpoU type" evidence="5">
    <location>
        <begin position="21"/>
        <end position="170"/>
    </location>
</feature>
<evidence type="ECO:0000259" key="5">
    <source>
        <dbReference type="Pfam" id="PF00588"/>
    </source>
</evidence>
<dbReference type="EMBL" id="JBHRTR010000031">
    <property type="protein sequence ID" value="MFC3229323.1"/>
    <property type="molecule type" value="Genomic_DNA"/>
</dbReference>
<protein>
    <submittedName>
        <fullName evidence="6">RNA methyltransferase</fullName>
    </submittedName>
</protein>
<dbReference type="InterPro" id="IPR001537">
    <property type="entry name" value="SpoU_MeTrfase"/>
</dbReference>
<dbReference type="InterPro" id="IPR004384">
    <property type="entry name" value="RNA_MeTrfase_TrmJ/LasT"/>
</dbReference>
<dbReference type="CDD" id="cd18093">
    <property type="entry name" value="SpoU-like_TrmJ"/>
    <property type="match status" value="1"/>
</dbReference>
<keyword evidence="2 6" id="KW-0489">Methyltransferase</keyword>
<dbReference type="Gene3D" id="1.10.8.590">
    <property type="match status" value="1"/>
</dbReference>
<evidence type="ECO:0000256" key="4">
    <source>
        <dbReference type="ARBA" id="ARBA00022691"/>
    </source>
</evidence>
<dbReference type="InterPro" id="IPR029026">
    <property type="entry name" value="tRNA_m1G_MTases_N"/>
</dbReference>
<keyword evidence="3" id="KW-0808">Transferase</keyword>
<keyword evidence="7" id="KW-1185">Reference proteome</keyword>
<organism evidence="6 7">
    <name type="scientific">Marinibaculum pumilum</name>
    <dbReference type="NCBI Taxonomy" id="1766165"/>
    <lineage>
        <taxon>Bacteria</taxon>
        <taxon>Pseudomonadati</taxon>
        <taxon>Pseudomonadota</taxon>
        <taxon>Alphaproteobacteria</taxon>
        <taxon>Rhodospirillales</taxon>
        <taxon>Rhodospirillaceae</taxon>
        <taxon>Marinibaculum</taxon>
    </lineage>
</organism>
<sequence length="297" mass="31866">MAGTDLSKGDVRADGADTAPAIVLVAPQLGQNIGAAARAMLNCGLSDLRLVAPRDGWPNPSARSAAAGADIVIDRVRVFATTAEAVADLNCLLATTARPRDMVKDVLTPRAAAARARAEIAAGQRVGLLFGPERTGLDNDDIVLSDAIVTVPLNPGFTSLNLGQAVLLLGYEWYTSGDDTPAERFETGGAVPATKEQVQGLFDHLEAEMVASGFFDRIEEKRPALMRNVKNFLQRRPVFEQDVQTWRGIVKALAHGRWRRDRRAHKVAERAAAERAAQPFRAEVAALAKEPEGGGER</sequence>
<dbReference type="GO" id="GO:0032259">
    <property type="term" value="P:methylation"/>
    <property type="evidence" value="ECO:0007669"/>
    <property type="project" value="UniProtKB-KW"/>
</dbReference>
<dbReference type="RefSeq" id="WP_379903405.1">
    <property type="nucleotide sequence ID" value="NZ_JBHRTR010000031.1"/>
</dbReference>